<reference evidence="1 2" key="1">
    <citation type="journal article" date="2021" name="Microorganisms">
        <title>Genome Evolution of Filamentous Cyanobacterium Nostoc Species: From Facultative Symbiosis to Free Living.</title>
        <authorList>
            <person name="Huo D."/>
            <person name="Li H."/>
            <person name="Cai F."/>
            <person name="Guo X."/>
            <person name="Qiao Z."/>
            <person name="Wang W."/>
            <person name="Yu G."/>
            <person name="Li R."/>
        </authorList>
    </citation>
    <scope>NUCLEOTIDE SEQUENCE [LARGE SCALE GENOMIC DNA]</scope>
    <source>
        <strain evidence="1 2">CHAB 5714</strain>
    </source>
</reference>
<evidence type="ECO:0000313" key="2">
    <source>
        <dbReference type="Proteomes" id="UP001199525"/>
    </source>
</evidence>
<protein>
    <submittedName>
        <fullName evidence="1">Uncharacterized protein</fullName>
    </submittedName>
</protein>
<sequence>MKLTFKSTECPAADYEFPTLYPTSFTVLDEMLEPVRWAGSPTCSNWRAYSHYWTNQLVICINQDVPTYFHAVQQSRLPIVAMLLDRGLSDTNVGQAYHKYLTRKNLLNWQLSCLS</sequence>
<dbReference type="EMBL" id="JAIVFQ010000088">
    <property type="protein sequence ID" value="MCC5603693.1"/>
    <property type="molecule type" value="Genomic_DNA"/>
</dbReference>
<dbReference type="Proteomes" id="UP001199525">
    <property type="component" value="Unassembled WGS sequence"/>
</dbReference>
<proteinExistence type="predicted"/>
<gene>
    <name evidence="1" type="ORF">LC586_32105</name>
</gene>
<name>A0ABS8IHU4_9NOSO</name>
<organism evidence="1 2">
    <name type="scientific">Nostoc favosum CHAB5714</name>
    <dbReference type="NCBI Taxonomy" id="2780399"/>
    <lineage>
        <taxon>Bacteria</taxon>
        <taxon>Bacillati</taxon>
        <taxon>Cyanobacteriota</taxon>
        <taxon>Cyanophyceae</taxon>
        <taxon>Nostocales</taxon>
        <taxon>Nostocaceae</taxon>
        <taxon>Nostoc</taxon>
        <taxon>Nostoc favosum</taxon>
    </lineage>
</organism>
<evidence type="ECO:0000313" key="1">
    <source>
        <dbReference type="EMBL" id="MCC5603693.1"/>
    </source>
</evidence>
<accession>A0ABS8IHU4</accession>
<keyword evidence="2" id="KW-1185">Reference proteome</keyword>
<dbReference type="RefSeq" id="WP_229489474.1">
    <property type="nucleotide sequence ID" value="NZ_JAIVFQ010000088.1"/>
</dbReference>
<comment type="caution">
    <text evidence="1">The sequence shown here is derived from an EMBL/GenBank/DDBJ whole genome shotgun (WGS) entry which is preliminary data.</text>
</comment>